<feature type="compositionally biased region" description="Polar residues" evidence="1">
    <location>
        <begin position="48"/>
        <end position="58"/>
    </location>
</feature>
<reference evidence="2 3" key="1">
    <citation type="journal article" date="2016" name="Mol. Biol. Evol.">
        <title>Comparative Genomics of Early-Diverging Mushroom-Forming Fungi Provides Insights into the Origins of Lignocellulose Decay Capabilities.</title>
        <authorList>
            <person name="Nagy L.G."/>
            <person name="Riley R."/>
            <person name="Tritt A."/>
            <person name="Adam C."/>
            <person name="Daum C."/>
            <person name="Floudas D."/>
            <person name="Sun H."/>
            <person name="Yadav J.S."/>
            <person name="Pangilinan J."/>
            <person name="Larsson K.H."/>
            <person name="Matsuura K."/>
            <person name="Barry K."/>
            <person name="Labutti K."/>
            <person name="Kuo R."/>
            <person name="Ohm R.A."/>
            <person name="Bhattacharya S.S."/>
            <person name="Shirouzu T."/>
            <person name="Yoshinaga Y."/>
            <person name="Martin F.M."/>
            <person name="Grigoriev I.V."/>
            <person name="Hibbett D.S."/>
        </authorList>
    </citation>
    <scope>NUCLEOTIDE SEQUENCE [LARGE SCALE GENOMIC DNA]</scope>
    <source>
        <strain evidence="2 3">93-53</strain>
    </source>
</reference>
<evidence type="ECO:0000256" key="1">
    <source>
        <dbReference type="SAM" id="MobiDB-lite"/>
    </source>
</evidence>
<keyword evidence="3" id="KW-1185">Reference proteome</keyword>
<dbReference type="EMBL" id="KV427622">
    <property type="protein sequence ID" value="KZT06802.1"/>
    <property type="molecule type" value="Genomic_DNA"/>
</dbReference>
<dbReference type="InParanoid" id="A0A165EDH2"/>
<sequence length="67" mass="7565">MAKRVYESRRVRPETRSVRRQGARERPKEKGAITEATMQNMIDYPDNQPVTNGSTSPTEGDVTDSPD</sequence>
<dbReference type="Proteomes" id="UP000076871">
    <property type="component" value="Unassembled WGS sequence"/>
</dbReference>
<feature type="compositionally biased region" description="Basic and acidic residues" evidence="1">
    <location>
        <begin position="1"/>
        <end position="32"/>
    </location>
</feature>
<dbReference type="RefSeq" id="XP_040764542.1">
    <property type="nucleotide sequence ID" value="XM_040901315.1"/>
</dbReference>
<evidence type="ECO:0000313" key="3">
    <source>
        <dbReference type="Proteomes" id="UP000076871"/>
    </source>
</evidence>
<organism evidence="2 3">
    <name type="scientific">Laetiporus sulphureus 93-53</name>
    <dbReference type="NCBI Taxonomy" id="1314785"/>
    <lineage>
        <taxon>Eukaryota</taxon>
        <taxon>Fungi</taxon>
        <taxon>Dikarya</taxon>
        <taxon>Basidiomycota</taxon>
        <taxon>Agaricomycotina</taxon>
        <taxon>Agaricomycetes</taxon>
        <taxon>Polyporales</taxon>
        <taxon>Laetiporus</taxon>
    </lineage>
</organism>
<feature type="region of interest" description="Disordered" evidence="1">
    <location>
        <begin position="1"/>
        <end position="67"/>
    </location>
</feature>
<dbReference type="GeneID" id="63818347"/>
<dbReference type="AlphaFoldDB" id="A0A165EDH2"/>
<proteinExistence type="predicted"/>
<evidence type="ECO:0000313" key="2">
    <source>
        <dbReference type="EMBL" id="KZT06802.1"/>
    </source>
</evidence>
<protein>
    <submittedName>
        <fullName evidence="2">Uncharacterized protein</fullName>
    </submittedName>
</protein>
<accession>A0A165EDH2</accession>
<gene>
    <name evidence="2" type="ORF">LAESUDRAFT_137962</name>
</gene>
<name>A0A165EDH2_9APHY</name>